<sequence>MKVLIDACVLYPTVMRQMVLGVAEAGAFTPLWSERIEEEWARAARKIGPEGETIARGEIAALSLRFPKAVVPVPQGAERRFWLPDPADIHVLAAAVGASADAIMTLNARDFPRDVLAEEGLARVDPDTFLMGIWQAQPELVAHVGQAVLADARRLSGEEWEIRALLRKARLPRLGKALAGRGA</sequence>
<feature type="domain" description="PIN" evidence="1">
    <location>
        <begin position="2"/>
        <end position="108"/>
    </location>
</feature>
<organism evidence="2 3">
    <name type="scientific">Salibaculum griseiflavum</name>
    <dbReference type="NCBI Taxonomy" id="1914409"/>
    <lineage>
        <taxon>Bacteria</taxon>
        <taxon>Pseudomonadati</taxon>
        <taxon>Pseudomonadota</taxon>
        <taxon>Alphaproteobacteria</taxon>
        <taxon>Rhodobacterales</taxon>
        <taxon>Roseobacteraceae</taxon>
        <taxon>Salibaculum</taxon>
    </lineage>
</organism>
<dbReference type="OrthoDB" id="211933at2"/>
<keyword evidence="3" id="KW-1185">Reference proteome</keyword>
<evidence type="ECO:0000313" key="2">
    <source>
        <dbReference type="EMBL" id="PWG18230.1"/>
    </source>
</evidence>
<evidence type="ECO:0000259" key="1">
    <source>
        <dbReference type="Pfam" id="PF13470"/>
    </source>
</evidence>
<dbReference type="Proteomes" id="UP000245293">
    <property type="component" value="Unassembled WGS sequence"/>
</dbReference>
<dbReference type="EMBL" id="QETF01000002">
    <property type="protein sequence ID" value="PWG18230.1"/>
    <property type="molecule type" value="Genomic_DNA"/>
</dbReference>
<comment type="caution">
    <text evidence="2">The sequence shown here is derived from an EMBL/GenBank/DDBJ whole genome shotgun (WGS) entry which is preliminary data.</text>
</comment>
<evidence type="ECO:0000313" key="3">
    <source>
        <dbReference type="Proteomes" id="UP000245293"/>
    </source>
</evidence>
<name>A0A2V1P8Y4_9RHOB</name>
<dbReference type="AlphaFoldDB" id="A0A2V1P8Y4"/>
<dbReference type="RefSeq" id="WP_109386412.1">
    <property type="nucleotide sequence ID" value="NZ_QETF01000002.1"/>
</dbReference>
<gene>
    <name evidence="2" type="ORF">DFK10_02990</name>
</gene>
<proteinExistence type="predicted"/>
<protein>
    <submittedName>
        <fullName evidence="2">PIN domain-containing protein</fullName>
    </submittedName>
</protein>
<dbReference type="NCBIfam" id="NF046100">
    <property type="entry name" value="RSP_2648_fam_PIN"/>
    <property type="match status" value="1"/>
</dbReference>
<accession>A0A2V1P8Y4</accession>
<dbReference type="Pfam" id="PF13470">
    <property type="entry name" value="PIN_3"/>
    <property type="match status" value="1"/>
</dbReference>
<reference evidence="3" key="1">
    <citation type="submission" date="2018-05" db="EMBL/GenBank/DDBJ databases">
        <authorList>
            <person name="Du Z."/>
            <person name="Wang X."/>
        </authorList>
    </citation>
    <scope>NUCLEOTIDE SEQUENCE [LARGE SCALE GENOMIC DNA]</scope>
    <source>
        <strain evidence="3">WDS4C29</strain>
    </source>
</reference>
<dbReference type="InterPro" id="IPR002716">
    <property type="entry name" value="PIN_dom"/>
</dbReference>